<dbReference type="EMBL" id="GFTR01000154">
    <property type="protein sequence ID" value="JAW16272.1"/>
    <property type="molecule type" value="Transcribed_RNA"/>
</dbReference>
<dbReference type="AlphaFoldDB" id="A0A224Y586"/>
<organism evidence="2">
    <name type="scientific">Panstrongylus lignarius</name>
    <dbReference type="NCBI Taxonomy" id="156445"/>
    <lineage>
        <taxon>Eukaryota</taxon>
        <taxon>Metazoa</taxon>
        <taxon>Ecdysozoa</taxon>
        <taxon>Arthropoda</taxon>
        <taxon>Hexapoda</taxon>
        <taxon>Insecta</taxon>
        <taxon>Pterygota</taxon>
        <taxon>Neoptera</taxon>
        <taxon>Paraneoptera</taxon>
        <taxon>Hemiptera</taxon>
        <taxon>Heteroptera</taxon>
        <taxon>Panheteroptera</taxon>
        <taxon>Cimicomorpha</taxon>
        <taxon>Reduviidae</taxon>
        <taxon>Triatominae</taxon>
        <taxon>Panstrongylus</taxon>
    </lineage>
</organism>
<keyword evidence="1" id="KW-1133">Transmembrane helix</keyword>
<proteinExistence type="predicted"/>
<keyword evidence="1" id="KW-0472">Membrane</keyword>
<evidence type="ECO:0000256" key="1">
    <source>
        <dbReference type="SAM" id="Phobius"/>
    </source>
</evidence>
<protein>
    <submittedName>
        <fullName evidence="2">Uncharacterized protein</fullName>
    </submittedName>
</protein>
<feature type="transmembrane region" description="Helical" evidence="1">
    <location>
        <begin position="6"/>
        <end position="29"/>
    </location>
</feature>
<reference evidence="2" key="1">
    <citation type="journal article" date="2018" name="PLoS Negl. Trop. Dis.">
        <title>An insight into the salivary gland and fat body transcriptome of Panstrongylus lignarius (Hemiptera: Heteroptera), the main vector of Chagas disease in Peru.</title>
        <authorList>
            <person name="Nevoa J.C."/>
            <person name="Mendes M.T."/>
            <person name="da Silva M.V."/>
            <person name="Soares S.C."/>
            <person name="Oliveira C.J.F."/>
            <person name="Ribeiro J.M.C."/>
        </authorList>
    </citation>
    <scope>NUCLEOTIDE SEQUENCE</scope>
</reference>
<sequence>MSSICLVHIVPAIIICSLLSSANVSLIFVKLSSPFLNSVISCGNILSTSSTLSSTKYLNRSGLITCLH</sequence>
<name>A0A224Y586_9HEMI</name>
<accession>A0A224Y586</accession>
<evidence type="ECO:0000313" key="2">
    <source>
        <dbReference type="EMBL" id="JAW16272.1"/>
    </source>
</evidence>
<keyword evidence="1" id="KW-0812">Transmembrane</keyword>